<reference evidence="1 2" key="1">
    <citation type="journal article" date="2019" name="Environ. Microbiol.">
        <title>Species interactions and distinct microbial communities in high Arctic permafrost affected cryosols are associated with the CH4 and CO2 gas fluxes.</title>
        <authorList>
            <person name="Altshuler I."/>
            <person name="Hamel J."/>
            <person name="Turney S."/>
            <person name="Magnuson E."/>
            <person name="Levesque R."/>
            <person name="Greer C."/>
            <person name="Whyte L.G."/>
        </authorList>
    </citation>
    <scope>NUCLEOTIDE SEQUENCE [LARGE SCALE GENOMIC DNA]</scope>
    <source>
        <strain evidence="1 2">E4</strain>
    </source>
</reference>
<dbReference type="GO" id="GO:0006355">
    <property type="term" value="P:regulation of DNA-templated transcription"/>
    <property type="evidence" value="ECO:0007669"/>
    <property type="project" value="InterPro"/>
</dbReference>
<proteinExistence type="predicted"/>
<dbReference type="AlphaFoldDB" id="A0A502GMR5"/>
<dbReference type="InterPro" id="IPR008651">
    <property type="entry name" value="Uncharacterised_HicB"/>
</dbReference>
<evidence type="ECO:0000313" key="1">
    <source>
        <dbReference type="EMBL" id="TPG63151.1"/>
    </source>
</evidence>
<name>A0A502GMR5_9GAMM</name>
<dbReference type="InterPro" id="IPR010985">
    <property type="entry name" value="Ribbon_hlx_hlx"/>
</dbReference>
<dbReference type="Gene3D" id="1.10.1220.10">
    <property type="entry name" value="Met repressor-like"/>
    <property type="match status" value="1"/>
</dbReference>
<dbReference type="EMBL" id="RCZD01000003">
    <property type="protein sequence ID" value="TPG63151.1"/>
    <property type="molecule type" value="Genomic_DNA"/>
</dbReference>
<dbReference type="GO" id="GO:0043565">
    <property type="term" value="F:sequence-specific DNA binding"/>
    <property type="evidence" value="ECO:0007669"/>
    <property type="project" value="UniProtKB-ARBA"/>
</dbReference>
<accession>A0A502GMR5</accession>
<gene>
    <name evidence="1" type="ORF">EAH77_06095</name>
</gene>
<keyword evidence="2" id="KW-1185">Reference proteome</keyword>
<evidence type="ECO:0000313" key="2">
    <source>
        <dbReference type="Proteomes" id="UP000317663"/>
    </source>
</evidence>
<organism evidence="1 2">
    <name type="scientific">Ewingella americana</name>
    <dbReference type="NCBI Taxonomy" id="41202"/>
    <lineage>
        <taxon>Bacteria</taxon>
        <taxon>Pseudomonadati</taxon>
        <taxon>Pseudomonadota</taxon>
        <taxon>Gammaproteobacteria</taxon>
        <taxon>Enterobacterales</taxon>
        <taxon>Yersiniaceae</taxon>
        <taxon>Ewingella</taxon>
    </lineage>
</organism>
<dbReference type="Pfam" id="PF05534">
    <property type="entry name" value="HicB"/>
    <property type="match status" value="1"/>
</dbReference>
<sequence>MKAKNANTMTIDGHEAVITYQAEGRAFRGKFLGFTGHCDFVSTSIDGLEKEGRISLAEYIETCREEGIEPFEKEEKTRSFTLRYPESLEPALKSAAEAREVSRNQLIVDLLQQELHRA</sequence>
<dbReference type="Proteomes" id="UP000317663">
    <property type="component" value="Unassembled WGS sequence"/>
</dbReference>
<dbReference type="OrthoDB" id="5297106at2"/>
<dbReference type="InterPro" id="IPR013321">
    <property type="entry name" value="Arc_rbn_hlx_hlx"/>
</dbReference>
<dbReference type="SUPFAM" id="SSF47598">
    <property type="entry name" value="Ribbon-helix-helix"/>
    <property type="match status" value="1"/>
</dbReference>
<protein>
    <submittedName>
        <fullName evidence="1">Type II toxin-antitoxin system HicB family antitoxin</fullName>
    </submittedName>
</protein>
<dbReference type="RefSeq" id="WP_140470919.1">
    <property type="nucleotide sequence ID" value="NZ_RCZD01000003.1"/>
</dbReference>
<comment type="caution">
    <text evidence="1">The sequence shown here is derived from an EMBL/GenBank/DDBJ whole genome shotgun (WGS) entry which is preliminary data.</text>
</comment>